<protein>
    <submittedName>
        <fullName evidence="2">Uncharacterized protein</fullName>
    </submittedName>
</protein>
<dbReference type="EMBL" id="QBKS01000002">
    <property type="protein sequence ID" value="PTX54373.1"/>
    <property type="molecule type" value="Genomic_DNA"/>
</dbReference>
<name>A0A2T6BE83_9RHOB</name>
<feature type="compositionally biased region" description="Polar residues" evidence="1">
    <location>
        <begin position="222"/>
        <end position="235"/>
    </location>
</feature>
<evidence type="ECO:0000256" key="1">
    <source>
        <dbReference type="SAM" id="MobiDB-lite"/>
    </source>
</evidence>
<dbReference type="RefSeq" id="WP_107846715.1">
    <property type="nucleotide sequence ID" value="NZ_QBKS01000002.1"/>
</dbReference>
<feature type="region of interest" description="Disordered" evidence="1">
    <location>
        <begin position="213"/>
        <end position="250"/>
    </location>
</feature>
<evidence type="ECO:0000313" key="2">
    <source>
        <dbReference type="EMBL" id="PTX54373.1"/>
    </source>
</evidence>
<reference evidence="2 3" key="1">
    <citation type="submission" date="2018-04" db="EMBL/GenBank/DDBJ databases">
        <title>Genomic Encyclopedia of Archaeal and Bacterial Type Strains, Phase II (KMG-II): from individual species to whole genera.</title>
        <authorList>
            <person name="Goeker M."/>
        </authorList>
    </citation>
    <scope>NUCLEOTIDE SEQUENCE [LARGE SCALE GENOMIC DNA]</scope>
    <source>
        <strain evidence="2 3">DSM 100977</strain>
    </source>
</reference>
<dbReference type="OrthoDB" id="7869035at2"/>
<dbReference type="Proteomes" id="UP000243978">
    <property type="component" value="Unassembled WGS sequence"/>
</dbReference>
<sequence>MTALTLEDSTDSDRFVINLTRSGGGEILVNSIEIANGEMRNRYSFRADRDVFSVLQRDVAQHILEAIAKLRTGERILSLPDFLYSIPGLVLSGMRILSSPFEGGGDSIMVRFKYYVGAIKEIFQFEPSMAVASHTVRERIAVDVLHDIVSPLFDILSLSQSNSRGLLTDHAQAVGRRLDRLDVQMEELKFYSGLLQRYVAGCQQDALEGRLDAERKPAPPQLDTQQGNEQASEPSNGARKNGHGANEHMN</sequence>
<evidence type="ECO:0000313" key="3">
    <source>
        <dbReference type="Proteomes" id="UP000243978"/>
    </source>
</evidence>
<keyword evidence="3" id="KW-1185">Reference proteome</keyword>
<dbReference type="AlphaFoldDB" id="A0A2T6BE83"/>
<organism evidence="2 3">
    <name type="scientific">Litoreibacter ponti</name>
    <dbReference type="NCBI Taxonomy" id="1510457"/>
    <lineage>
        <taxon>Bacteria</taxon>
        <taxon>Pseudomonadati</taxon>
        <taxon>Pseudomonadota</taxon>
        <taxon>Alphaproteobacteria</taxon>
        <taxon>Rhodobacterales</taxon>
        <taxon>Roseobacteraceae</taxon>
        <taxon>Litoreibacter</taxon>
    </lineage>
</organism>
<gene>
    <name evidence="2" type="ORF">C8N43_3187</name>
</gene>
<comment type="caution">
    <text evidence="2">The sequence shown here is derived from an EMBL/GenBank/DDBJ whole genome shotgun (WGS) entry which is preliminary data.</text>
</comment>
<proteinExistence type="predicted"/>
<accession>A0A2T6BE83</accession>